<sequence length="78" mass="8373">MKRIAVMLAIALVAFTAHAWTPLLLESPDVRAFVLSDLFWPAMFGGAFAISSICAAAAAAILFHPDRLSGRTGRERGE</sequence>
<reference evidence="3 4" key="1">
    <citation type="submission" date="2024-09" db="EMBL/GenBank/DDBJ databases">
        <authorList>
            <person name="Sun Q."/>
            <person name="Mori K."/>
        </authorList>
    </citation>
    <scope>NUCLEOTIDE SEQUENCE [LARGE SCALE GENOMIC DNA]</scope>
    <source>
        <strain evidence="3 4">CCM 7706</strain>
    </source>
</reference>
<accession>A0ABV6CVF3</accession>
<keyword evidence="1" id="KW-1133">Transmembrane helix</keyword>
<gene>
    <name evidence="3" type="ORF">ACFFJC_10490</name>
</gene>
<evidence type="ECO:0000313" key="4">
    <source>
        <dbReference type="Proteomes" id="UP001589798"/>
    </source>
</evidence>
<evidence type="ECO:0008006" key="5">
    <source>
        <dbReference type="Google" id="ProtNLM"/>
    </source>
</evidence>
<feature type="chain" id="PRO_5045651640" description="DUF1049 domain-containing protein" evidence="2">
    <location>
        <begin position="20"/>
        <end position="78"/>
    </location>
</feature>
<feature type="signal peptide" evidence="2">
    <location>
        <begin position="1"/>
        <end position="19"/>
    </location>
</feature>
<dbReference type="EMBL" id="JBHLWK010000013">
    <property type="protein sequence ID" value="MFC0204700.1"/>
    <property type="molecule type" value="Genomic_DNA"/>
</dbReference>
<evidence type="ECO:0000256" key="2">
    <source>
        <dbReference type="SAM" id="SignalP"/>
    </source>
</evidence>
<evidence type="ECO:0000313" key="3">
    <source>
        <dbReference type="EMBL" id="MFC0204700.1"/>
    </source>
</evidence>
<protein>
    <recommendedName>
        <fullName evidence="5">DUF1049 domain-containing protein</fullName>
    </recommendedName>
</protein>
<keyword evidence="2" id="KW-0732">Signal</keyword>
<organism evidence="3 4">
    <name type="scientific">Novosphingobium soli</name>
    <dbReference type="NCBI Taxonomy" id="574956"/>
    <lineage>
        <taxon>Bacteria</taxon>
        <taxon>Pseudomonadati</taxon>
        <taxon>Pseudomonadota</taxon>
        <taxon>Alphaproteobacteria</taxon>
        <taxon>Sphingomonadales</taxon>
        <taxon>Sphingomonadaceae</taxon>
        <taxon>Novosphingobium</taxon>
    </lineage>
</organism>
<feature type="transmembrane region" description="Helical" evidence="1">
    <location>
        <begin position="43"/>
        <end position="64"/>
    </location>
</feature>
<dbReference type="RefSeq" id="WP_379487460.1">
    <property type="nucleotide sequence ID" value="NZ_JBHLWK010000013.1"/>
</dbReference>
<name>A0ABV6CVF3_9SPHN</name>
<keyword evidence="4" id="KW-1185">Reference proteome</keyword>
<keyword evidence="1" id="KW-0812">Transmembrane</keyword>
<dbReference type="Proteomes" id="UP001589798">
    <property type="component" value="Unassembled WGS sequence"/>
</dbReference>
<proteinExistence type="predicted"/>
<comment type="caution">
    <text evidence="3">The sequence shown here is derived from an EMBL/GenBank/DDBJ whole genome shotgun (WGS) entry which is preliminary data.</text>
</comment>
<evidence type="ECO:0000256" key="1">
    <source>
        <dbReference type="SAM" id="Phobius"/>
    </source>
</evidence>
<keyword evidence="1" id="KW-0472">Membrane</keyword>